<dbReference type="Gene3D" id="3.30.530.20">
    <property type="match status" value="1"/>
</dbReference>
<dbReference type="GO" id="GO:0005634">
    <property type="term" value="C:nucleus"/>
    <property type="evidence" value="ECO:0007669"/>
    <property type="project" value="TreeGrafter"/>
</dbReference>
<dbReference type="AlphaFoldDB" id="A0A7J7M4B2"/>
<dbReference type="InterPro" id="IPR000916">
    <property type="entry name" value="Bet_v_I/MLP"/>
</dbReference>
<dbReference type="GO" id="GO:0004864">
    <property type="term" value="F:protein phosphatase inhibitor activity"/>
    <property type="evidence" value="ECO:0007669"/>
    <property type="project" value="TreeGrafter"/>
</dbReference>
<evidence type="ECO:0000313" key="4">
    <source>
        <dbReference type="EMBL" id="KAF6149705.1"/>
    </source>
</evidence>
<dbReference type="OrthoDB" id="1879545at2759"/>
<dbReference type="GO" id="GO:0009738">
    <property type="term" value="P:abscisic acid-activated signaling pathway"/>
    <property type="evidence" value="ECO:0007669"/>
    <property type="project" value="TreeGrafter"/>
</dbReference>
<accession>A0A7J7M4B2</accession>
<dbReference type="EMBL" id="JACGCM010001782">
    <property type="protein sequence ID" value="KAF6149705.1"/>
    <property type="molecule type" value="Genomic_DNA"/>
</dbReference>
<keyword evidence="5" id="KW-1185">Reference proteome</keyword>
<sequence>MVVCSNSGHVPTKKMRGEVSTYLVVNASAKDVWAVFRSPDLPRIVPNLIPGVFKEIKILKGDGGVGSVLRNVLAKGIPGPRSWEEKIVMIDNVKRMKRIRMTKGGFLDLGFRSYENFFKIIEKGTKSCMIKSAVIFKADEDKFESNAFRIRVDATWGFSKAIAFYVVQKNKK</sequence>
<dbReference type="InterPro" id="IPR050279">
    <property type="entry name" value="Plant_def-hormone_signal"/>
</dbReference>
<reference evidence="4 5" key="1">
    <citation type="journal article" date="2020" name="IScience">
        <title>Genome Sequencing of the Endangered Kingdonia uniflora (Circaeasteraceae, Ranunculales) Reveals Potential Mechanisms of Evolutionary Specialization.</title>
        <authorList>
            <person name="Sun Y."/>
            <person name="Deng T."/>
            <person name="Zhang A."/>
            <person name="Moore M.J."/>
            <person name="Landis J.B."/>
            <person name="Lin N."/>
            <person name="Zhang H."/>
            <person name="Zhang X."/>
            <person name="Huang J."/>
            <person name="Zhang X."/>
            <person name="Sun H."/>
            <person name="Wang H."/>
        </authorList>
    </citation>
    <scope>NUCLEOTIDE SEQUENCE [LARGE SCALE GENOMIC DNA]</scope>
    <source>
        <strain evidence="4">TB1705</strain>
        <tissue evidence="4">Leaf</tissue>
    </source>
</reference>
<dbReference type="PANTHER" id="PTHR31213:SF19">
    <property type="entry name" value="BET V I_MAJOR LATEX PROTEIN DOMAIN-CONTAINING PROTEIN"/>
    <property type="match status" value="1"/>
</dbReference>
<evidence type="ECO:0000313" key="5">
    <source>
        <dbReference type="Proteomes" id="UP000541444"/>
    </source>
</evidence>
<evidence type="ECO:0000259" key="3">
    <source>
        <dbReference type="Pfam" id="PF00407"/>
    </source>
</evidence>
<proteinExistence type="inferred from homology"/>
<dbReference type="GO" id="GO:0010427">
    <property type="term" value="F:abscisic acid binding"/>
    <property type="evidence" value="ECO:0007669"/>
    <property type="project" value="TreeGrafter"/>
</dbReference>
<dbReference type="PANTHER" id="PTHR31213">
    <property type="entry name" value="OS08G0374000 PROTEIN-RELATED"/>
    <property type="match status" value="1"/>
</dbReference>
<dbReference type="GO" id="GO:0038023">
    <property type="term" value="F:signaling receptor activity"/>
    <property type="evidence" value="ECO:0007669"/>
    <property type="project" value="TreeGrafter"/>
</dbReference>
<protein>
    <recommendedName>
        <fullName evidence="3">Bet v I/Major latex protein domain-containing protein</fullName>
    </recommendedName>
</protein>
<comment type="caution">
    <text evidence="4">The sequence shown here is derived from an EMBL/GenBank/DDBJ whole genome shotgun (WGS) entry which is preliminary data.</text>
</comment>
<dbReference type="GO" id="GO:0006952">
    <property type="term" value="P:defense response"/>
    <property type="evidence" value="ECO:0007669"/>
    <property type="project" value="InterPro"/>
</dbReference>
<evidence type="ECO:0000256" key="1">
    <source>
        <dbReference type="ARBA" id="ARBA00009744"/>
    </source>
</evidence>
<dbReference type="GO" id="GO:0009820">
    <property type="term" value="P:alkaloid metabolic process"/>
    <property type="evidence" value="ECO:0007669"/>
    <property type="project" value="UniProtKB-KW"/>
</dbReference>
<name>A0A7J7M4B2_9MAGN</name>
<feature type="domain" description="Bet v I/Major latex protein" evidence="3">
    <location>
        <begin position="16"/>
        <end position="144"/>
    </location>
</feature>
<organism evidence="4 5">
    <name type="scientific">Kingdonia uniflora</name>
    <dbReference type="NCBI Taxonomy" id="39325"/>
    <lineage>
        <taxon>Eukaryota</taxon>
        <taxon>Viridiplantae</taxon>
        <taxon>Streptophyta</taxon>
        <taxon>Embryophyta</taxon>
        <taxon>Tracheophyta</taxon>
        <taxon>Spermatophyta</taxon>
        <taxon>Magnoliopsida</taxon>
        <taxon>Ranunculales</taxon>
        <taxon>Circaeasteraceae</taxon>
        <taxon>Kingdonia</taxon>
    </lineage>
</organism>
<evidence type="ECO:0000256" key="2">
    <source>
        <dbReference type="ARBA" id="ARBA00022589"/>
    </source>
</evidence>
<gene>
    <name evidence="4" type="ORF">GIB67_017438</name>
</gene>
<keyword evidence="2" id="KW-0017">Alkaloid metabolism</keyword>
<dbReference type="SUPFAM" id="SSF55961">
    <property type="entry name" value="Bet v1-like"/>
    <property type="match status" value="1"/>
</dbReference>
<comment type="similarity">
    <text evidence="1">Belongs to the BetVI family.</text>
</comment>
<dbReference type="Pfam" id="PF00407">
    <property type="entry name" value="Bet_v_1"/>
    <property type="match status" value="1"/>
</dbReference>
<dbReference type="InterPro" id="IPR023393">
    <property type="entry name" value="START-like_dom_sf"/>
</dbReference>
<dbReference type="Proteomes" id="UP000541444">
    <property type="component" value="Unassembled WGS sequence"/>
</dbReference>
<dbReference type="GO" id="GO:0005737">
    <property type="term" value="C:cytoplasm"/>
    <property type="evidence" value="ECO:0007669"/>
    <property type="project" value="TreeGrafter"/>
</dbReference>